<keyword evidence="7 11" id="KW-0408">Iron</keyword>
<evidence type="ECO:0000256" key="10">
    <source>
        <dbReference type="ARBA" id="ARBA00049406"/>
    </source>
</evidence>
<evidence type="ECO:0000313" key="15">
    <source>
        <dbReference type="Proteomes" id="UP000003240"/>
    </source>
</evidence>
<dbReference type="FunFam" id="3.30.70.260:FF:000008">
    <property type="entry name" value="D-3-phosphoglycerate dehydrogenase, chloroplastic"/>
    <property type="match status" value="1"/>
</dbReference>
<dbReference type="PANTHER" id="PTHR30182">
    <property type="entry name" value="L-SERINE DEHYDRATASE"/>
    <property type="match status" value="1"/>
</dbReference>
<dbReference type="Proteomes" id="UP000003240">
    <property type="component" value="Unassembled WGS sequence"/>
</dbReference>
<accession>F7NM92</accession>
<evidence type="ECO:0000256" key="11">
    <source>
        <dbReference type="PIRNR" id="PIRNR036692"/>
    </source>
</evidence>
<comment type="similarity">
    <text evidence="3 11 12">Belongs to the iron-sulfur dependent L-serine dehydratase family.</text>
</comment>
<evidence type="ECO:0000256" key="5">
    <source>
        <dbReference type="ARBA" id="ARBA00022485"/>
    </source>
</evidence>
<dbReference type="Gene3D" id="3.30.1330.90">
    <property type="entry name" value="D-3-phosphoglycerate dehydrogenase, domain 3"/>
    <property type="match status" value="1"/>
</dbReference>
<dbReference type="InterPro" id="IPR005131">
    <property type="entry name" value="Ser_deHydtase_bsu"/>
</dbReference>
<keyword evidence="8 11" id="KW-0411">Iron-sulfur</keyword>
<dbReference type="InterPro" id="IPR004643">
    <property type="entry name" value="Fe-S_L-Ser_bsu"/>
</dbReference>
<dbReference type="UniPathway" id="UPA00138"/>
<dbReference type="InterPro" id="IPR002912">
    <property type="entry name" value="ACT_dom"/>
</dbReference>
<evidence type="ECO:0000256" key="2">
    <source>
        <dbReference type="ARBA" id="ARBA00004742"/>
    </source>
</evidence>
<evidence type="ECO:0000256" key="12">
    <source>
        <dbReference type="RuleBase" id="RU366059"/>
    </source>
</evidence>
<keyword evidence="15" id="KW-1185">Reference proteome</keyword>
<keyword evidence="9 11" id="KW-0456">Lyase</keyword>
<dbReference type="PIRSF" id="PIRSF036692">
    <property type="entry name" value="SDH_B"/>
    <property type="match status" value="1"/>
</dbReference>
<organism evidence="14 15">
    <name type="scientific">Acetonema longum DSM 6540</name>
    <dbReference type="NCBI Taxonomy" id="1009370"/>
    <lineage>
        <taxon>Bacteria</taxon>
        <taxon>Bacillati</taxon>
        <taxon>Bacillota</taxon>
        <taxon>Negativicutes</taxon>
        <taxon>Acetonemataceae</taxon>
        <taxon>Acetonema</taxon>
    </lineage>
</organism>
<evidence type="ECO:0000256" key="8">
    <source>
        <dbReference type="ARBA" id="ARBA00023014"/>
    </source>
</evidence>
<dbReference type="PANTHER" id="PTHR30182:SF12">
    <property type="entry name" value="L-SERINE DEHYDRATASE, BETA CHAIN-RELATED"/>
    <property type="match status" value="1"/>
</dbReference>
<dbReference type="NCBIfam" id="TIGR00719">
    <property type="entry name" value="sda_beta"/>
    <property type="match status" value="1"/>
</dbReference>
<dbReference type="EMBL" id="AFGF01000163">
    <property type="protein sequence ID" value="EGO62830.1"/>
    <property type="molecule type" value="Genomic_DNA"/>
</dbReference>
<dbReference type="RefSeq" id="WP_004097503.1">
    <property type="nucleotide sequence ID" value="NZ_AFGF01000163.1"/>
</dbReference>
<protein>
    <recommendedName>
        <fullName evidence="11">L-serine deaminase</fullName>
    </recommendedName>
</protein>
<keyword evidence="5 11" id="KW-0004">4Fe-4S</keyword>
<dbReference type="SUPFAM" id="SSF143548">
    <property type="entry name" value="Serine metabolism enzymes domain"/>
    <property type="match status" value="1"/>
</dbReference>
<sequence>MNFFDVIGPVMIGPSSSHTAGAVRLGNMALAILGQDLQEAKIGLHGSFAETYRGHGTDLALIAGLQGWPPDDQRIPDSFAHASQQGIKYHFYPVQLGELAHPNSVLMDLTGKNGETCQVTGASVGGGRVVITNVDGFPLELTGEFPALLVVHQDRPGAIALVTAILSNRGVNIAQMRVFRKLRGGSALMVVETDEAVSDGELKAIAALPPVTAIRSIRAV</sequence>
<dbReference type="GO" id="GO:0051539">
    <property type="term" value="F:4 iron, 4 sulfur cluster binding"/>
    <property type="evidence" value="ECO:0007669"/>
    <property type="project" value="UniProtKB-UniRule"/>
</dbReference>
<dbReference type="OrthoDB" id="9813137at2"/>
<evidence type="ECO:0000256" key="9">
    <source>
        <dbReference type="ARBA" id="ARBA00023239"/>
    </source>
</evidence>
<dbReference type="GO" id="GO:0003941">
    <property type="term" value="F:L-serine ammonia-lyase activity"/>
    <property type="evidence" value="ECO:0007669"/>
    <property type="project" value="UniProtKB-UniRule"/>
</dbReference>
<dbReference type="GO" id="GO:0046872">
    <property type="term" value="F:metal ion binding"/>
    <property type="evidence" value="ECO:0007669"/>
    <property type="project" value="UniProtKB-UniRule"/>
</dbReference>
<comment type="cofactor">
    <cofactor evidence="1 12">
        <name>[4Fe-4S] cluster</name>
        <dbReference type="ChEBI" id="CHEBI:49883"/>
    </cofactor>
</comment>
<gene>
    <name evidence="14" type="ORF">ALO_16097</name>
</gene>
<dbReference type="STRING" id="1009370.ALO_16097"/>
<name>F7NM92_9FIRM</name>
<dbReference type="InterPro" id="IPR051318">
    <property type="entry name" value="Fe-S_L-Ser"/>
</dbReference>
<keyword evidence="4 11" id="KW-0312">Gluconeogenesis</keyword>
<feature type="domain" description="ACT" evidence="13">
    <location>
        <begin position="147"/>
        <end position="220"/>
    </location>
</feature>
<evidence type="ECO:0000256" key="3">
    <source>
        <dbReference type="ARBA" id="ARBA00008636"/>
    </source>
</evidence>
<keyword evidence="6 11" id="KW-0479">Metal-binding</keyword>
<dbReference type="GO" id="GO:0006094">
    <property type="term" value="P:gluconeogenesis"/>
    <property type="evidence" value="ECO:0007669"/>
    <property type="project" value="UniProtKB-UniRule"/>
</dbReference>
<comment type="pathway">
    <text evidence="2 11">Carbohydrate biosynthesis; gluconeogenesis.</text>
</comment>
<dbReference type="eggNOG" id="COG1760">
    <property type="taxonomic scope" value="Bacteria"/>
</dbReference>
<comment type="caution">
    <text evidence="14">The sequence shown here is derived from an EMBL/GenBank/DDBJ whole genome shotgun (WGS) entry which is preliminary data.</text>
</comment>
<evidence type="ECO:0000256" key="1">
    <source>
        <dbReference type="ARBA" id="ARBA00001966"/>
    </source>
</evidence>
<evidence type="ECO:0000256" key="6">
    <source>
        <dbReference type="ARBA" id="ARBA00022723"/>
    </source>
</evidence>
<dbReference type="InterPro" id="IPR045865">
    <property type="entry name" value="ACT-like_dom_sf"/>
</dbReference>
<evidence type="ECO:0000256" key="4">
    <source>
        <dbReference type="ARBA" id="ARBA00022432"/>
    </source>
</evidence>
<dbReference type="SUPFAM" id="SSF55021">
    <property type="entry name" value="ACT-like"/>
    <property type="match status" value="1"/>
</dbReference>
<proteinExistence type="inferred from homology"/>
<evidence type="ECO:0000313" key="14">
    <source>
        <dbReference type="EMBL" id="EGO62830.1"/>
    </source>
</evidence>
<dbReference type="Pfam" id="PF03315">
    <property type="entry name" value="SDH_beta"/>
    <property type="match status" value="1"/>
</dbReference>
<dbReference type="AlphaFoldDB" id="F7NM92"/>
<evidence type="ECO:0000256" key="7">
    <source>
        <dbReference type="ARBA" id="ARBA00023004"/>
    </source>
</evidence>
<dbReference type="InterPro" id="IPR029009">
    <property type="entry name" value="ASB_dom_sf"/>
</dbReference>
<dbReference type="Gene3D" id="3.30.70.260">
    <property type="match status" value="1"/>
</dbReference>
<dbReference type="Pfam" id="PF01842">
    <property type="entry name" value="ACT"/>
    <property type="match status" value="1"/>
</dbReference>
<reference evidence="14 15" key="1">
    <citation type="journal article" date="2011" name="EMBO J.">
        <title>Structural diversity of bacterial flagellar motors.</title>
        <authorList>
            <person name="Chen S."/>
            <person name="Beeby M."/>
            <person name="Murphy G.E."/>
            <person name="Leadbetter J.R."/>
            <person name="Hendrixson D.R."/>
            <person name="Briegel A."/>
            <person name="Li Z."/>
            <person name="Shi J."/>
            <person name="Tocheva E.I."/>
            <person name="Muller A."/>
            <person name="Dobro M.J."/>
            <person name="Jensen G.J."/>
        </authorList>
    </citation>
    <scope>NUCLEOTIDE SEQUENCE [LARGE SCALE GENOMIC DNA]</scope>
    <source>
        <strain evidence="14 15">DSM 6540</strain>
    </source>
</reference>
<evidence type="ECO:0000259" key="13">
    <source>
        <dbReference type="PROSITE" id="PS51671"/>
    </source>
</evidence>
<dbReference type="CDD" id="cd04903">
    <property type="entry name" value="ACT_LSD"/>
    <property type="match status" value="1"/>
</dbReference>
<comment type="catalytic activity">
    <reaction evidence="10 11 12">
        <text>L-serine = pyruvate + NH4(+)</text>
        <dbReference type="Rhea" id="RHEA:19169"/>
        <dbReference type="ChEBI" id="CHEBI:15361"/>
        <dbReference type="ChEBI" id="CHEBI:28938"/>
        <dbReference type="ChEBI" id="CHEBI:33384"/>
        <dbReference type="EC" id="4.3.1.17"/>
    </reaction>
</comment>
<dbReference type="PROSITE" id="PS51671">
    <property type="entry name" value="ACT"/>
    <property type="match status" value="1"/>
</dbReference>